<evidence type="ECO:0000313" key="1">
    <source>
        <dbReference type="EMBL" id="KKM07739.1"/>
    </source>
</evidence>
<evidence type="ECO:0008006" key="2">
    <source>
        <dbReference type="Google" id="ProtNLM"/>
    </source>
</evidence>
<organism evidence="1">
    <name type="scientific">marine sediment metagenome</name>
    <dbReference type="NCBI Taxonomy" id="412755"/>
    <lineage>
        <taxon>unclassified sequences</taxon>
        <taxon>metagenomes</taxon>
        <taxon>ecological metagenomes</taxon>
    </lineage>
</organism>
<accession>A0A0F9H9D4</accession>
<sequence length="129" mass="14586">MPDLTQQDKDELARFAGGVSKHGYYKGECWVFHDGVFNPDGISVGASHFTWISKSDWSPATKPEHGDLVLRALVKAMAKKHKMSILWGWQKVLADLVNETWNLDKRFDFWPAVCAAALELIRQNKQEGA</sequence>
<proteinExistence type="predicted"/>
<dbReference type="EMBL" id="LAZR01015705">
    <property type="protein sequence ID" value="KKM07739.1"/>
    <property type="molecule type" value="Genomic_DNA"/>
</dbReference>
<dbReference type="AlphaFoldDB" id="A0A0F9H9D4"/>
<name>A0A0F9H9D4_9ZZZZ</name>
<comment type="caution">
    <text evidence="1">The sequence shown here is derived from an EMBL/GenBank/DDBJ whole genome shotgun (WGS) entry which is preliminary data.</text>
</comment>
<gene>
    <name evidence="1" type="ORF">LCGC14_1730870</name>
</gene>
<protein>
    <recommendedName>
        <fullName evidence="2">Phage ABA sandwich domain-containing protein</fullName>
    </recommendedName>
</protein>
<reference evidence="1" key="1">
    <citation type="journal article" date="2015" name="Nature">
        <title>Complex archaea that bridge the gap between prokaryotes and eukaryotes.</title>
        <authorList>
            <person name="Spang A."/>
            <person name="Saw J.H."/>
            <person name="Jorgensen S.L."/>
            <person name="Zaremba-Niedzwiedzka K."/>
            <person name="Martijn J."/>
            <person name="Lind A.E."/>
            <person name="van Eijk R."/>
            <person name="Schleper C."/>
            <person name="Guy L."/>
            <person name="Ettema T.J."/>
        </authorList>
    </citation>
    <scope>NUCLEOTIDE SEQUENCE</scope>
</reference>